<dbReference type="EMBL" id="AP018738">
    <property type="protein sequence ID" value="BBE51741.1"/>
    <property type="molecule type" value="Genomic_DNA"/>
</dbReference>
<dbReference type="STRING" id="1188319.OYT1_01210"/>
<proteinExistence type="predicted"/>
<dbReference type="AlphaFoldDB" id="A0A2Z6GDQ7"/>
<sequence length="64" mass="7552">MKYQHYKGGIYEMVCEAKLESDPQIIMMIYRAANGTIWARPSDVFFEQVQHEGRDVPRFARIND</sequence>
<evidence type="ECO:0000313" key="3">
    <source>
        <dbReference type="Proteomes" id="UP000033070"/>
    </source>
</evidence>
<dbReference type="Pfam" id="PF07866">
    <property type="entry name" value="DUF1653"/>
    <property type="match status" value="1"/>
</dbReference>
<dbReference type="InterPro" id="IPR023387">
    <property type="entry name" value="DUF1653-like_dom"/>
</dbReference>
<gene>
    <name evidence="2" type="ORF">OYT1_ch2221</name>
</gene>
<feature type="domain" description="DUF1653" evidence="1">
    <location>
        <begin position="2"/>
        <end position="60"/>
    </location>
</feature>
<dbReference type="Gene3D" id="2.30.30.320">
    <property type="entry name" value="DUF1653-like domain"/>
    <property type="match status" value="1"/>
</dbReference>
<keyword evidence="3" id="KW-1185">Reference proteome</keyword>
<dbReference type="Proteomes" id="UP000033070">
    <property type="component" value="Chromosome"/>
</dbReference>
<name>A0A2Z6GDQ7_9PROT</name>
<reference evidence="2 3" key="1">
    <citation type="submission" date="2018-06" db="EMBL/GenBank/DDBJ databases">
        <title>OYT1 Genome Sequencing.</title>
        <authorList>
            <person name="Kato S."/>
            <person name="Itoh T."/>
            <person name="Ohkuma M."/>
        </authorList>
    </citation>
    <scope>NUCLEOTIDE SEQUENCE [LARGE SCALE GENOMIC DNA]</scope>
    <source>
        <strain evidence="2 3">OYT1</strain>
    </source>
</reference>
<organism evidence="2 3">
    <name type="scientific">Ferriphaselus amnicola</name>
    <dbReference type="NCBI Taxonomy" id="1188319"/>
    <lineage>
        <taxon>Bacteria</taxon>
        <taxon>Pseudomonadati</taxon>
        <taxon>Pseudomonadota</taxon>
        <taxon>Betaproteobacteria</taxon>
        <taxon>Nitrosomonadales</taxon>
        <taxon>Gallionellaceae</taxon>
        <taxon>Ferriphaselus</taxon>
    </lineage>
</organism>
<evidence type="ECO:0000259" key="1">
    <source>
        <dbReference type="Pfam" id="PF07866"/>
    </source>
</evidence>
<protein>
    <recommendedName>
        <fullName evidence="1">DUF1653 domain-containing protein</fullName>
    </recommendedName>
</protein>
<accession>A0A2Z6GDQ7</accession>
<dbReference type="OrthoDB" id="371169at2"/>
<dbReference type="KEGG" id="fam:OYT1_ch2221"/>
<evidence type="ECO:0000313" key="2">
    <source>
        <dbReference type="EMBL" id="BBE51741.1"/>
    </source>
</evidence>
<dbReference type="InterPro" id="IPR037135">
    <property type="entry name" value="DUF1653-like_dom_sf"/>
</dbReference>
<dbReference type="RefSeq" id="WP_062626379.1">
    <property type="nucleotide sequence ID" value="NZ_AP018738.1"/>
</dbReference>